<dbReference type="GO" id="GO:0030430">
    <property type="term" value="C:host cell cytoplasm"/>
    <property type="evidence" value="ECO:0007669"/>
    <property type="project" value="UniProtKB-SubCell"/>
</dbReference>
<reference evidence="10 11" key="1">
    <citation type="journal article" date="2015" name="Proc. Natl. Acad. Sci. U.S.A.">
        <title>Origin of the HIV-1 group O epidemic in western lowland gorillas.</title>
        <authorList>
            <person name="D'arc M."/>
            <person name="Ayouba A."/>
            <person name="Esteban A."/>
            <person name="Learn G.H."/>
            <person name="Boue V."/>
            <person name="Liegeois F."/>
            <person name="Etienne L."/>
            <person name="Tagg N."/>
            <person name="Leendertz F.H."/>
            <person name="Boesch C."/>
            <person name="Madinda N.F."/>
            <person name="Robbins M.M."/>
            <person name="Gray M."/>
            <person name="Cournil A."/>
            <person name="Ooms M."/>
            <person name="Letko M."/>
            <person name="Simon V.A."/>
            <person name="Sharp P.M."/>
            <person name="Hahn B.H."/>
            <person name="Delaporte E."/>
            <person name="Mpoudi Ngole E."/>
            <person name="Peeters M."/>
        </authorList>
    </citation>
    <scope>NUCLEOTIDE SEQUENCE [LARGE SCALE GENOMIC DNA]</scope>
    <source>
        <strain evidence="10">SIVgor-BPID15</strain>
    </source>
</reference>
<keyword evidence="2 8" id="KW-0813">Transport</keyword>
<proteinExistence type="predicted"/>
<name>A0A0D4CHJ0_SIV</name>
<evidence type="ECO:0000256" key="6">
    <source>
        <dbReference type="ARBA" id="ARBA00023200"/>
    </source>
</evidence>
<evidence type="ECO:0000256" key="8">
    <source>
        <dbReference type="RuleBase" id="RU364044"/>
    </source>
</evidence>
<feature type="compositionally biased region" description="Basic and acidic residues" evidence="9">
    <location>
        <begin position="77"/>
        <end position="94"/>
    </location>
</feature>
<organism evidence="10 11">
    <name type="scientific">Simian immunodeficiency virus</name>
    <name type="common">SIV</name>
    <dbReference type="NCBI Taxonomy" id="11723"/>
    <lineage>
        <taxon>Viruses</taxon>
        <taxon>Riboviria</taxon>
        <taxon>Pararnavirae</taxon>
        <taxon>Artverviricota</taxon>
        <taxon>Revtraviricetes</taxon>
        <taxon>Ortervirales</taxon>
        <taxon>Retroviridae</taxon>
        <taxon>Orthoretrovirinae</taxon>
        <taxon>Lentivirus</taxon>
        <taxon>Lentivirus simimdef</taxon>
    </lineage>
</organism>
<feature type="compositionally biased region" description="Polar residues" evidence="9">
    <location>
        <begin position="24"/>
        <end position="37"/>
    </location>
</feature>
<feature type="region of interest" description="Disordered" evidence="9">
    <location>
        <begin position="24"/>
        <end position="104"/>
    </location>
</feature>
<evidence type="ECO:0000256" key="7">
    <source>
        <dbReference type="ARBA" id="ARBA00031496"/>
    </source>
</evidence>
<evidence type="ECO:0000256" key="5">
    <source>
        <dbReference type="ARBA" id="ARBA00022884"/>
    </source>
</evidence>
<dbReference type="InterPro" id="IPR000625">
    <property type="entry name" value="REV_protein"/>
</dbReference>
<dbReference type="GO" id="GO:0003723">
    <property type="term" value="F:RNA binding"/>
    <property type="evidence" value="ECO:0007669"/>
    <property type="project" value="UniProtKB-KW"/>
</dbReference>
<dbReference type="EMBL" id="KP004990">
    <property type="protein sequence ID" value="AJT49617.1"/>
    <property type="molecule type" value="Genomic_RNA"/>
</dbReference>
<keyword evidence="4 8" id="KW-0509">mRNA transport</keyword>
<evidence type="ECO:0000256" key="1">
    <source>
        <dbReference type="ARBA" id="ARBA00020269"/>
    </source>
</evidence>
<keyword evidence="5 8" id="KW-0694">RNA-binding</keyword>
<dbReference type="GO" id="GO:0003700">
    <property type="term" value="F:DNA-binding transcription factor activity"/>
    <property type="evidence" value="ECO:0007669"/>
    <property type="project" value="InterPro"/>
</dbReference>
<dbReference type="Gene3D" id="6.10.140.630">
    <property type="match status" value="1"/>
</dbReference>
<comment type="subcellular location">
    <subcellularLocation>
        <location evidence="8">Host cytoplasm</location>
    </subcellularLocation>
    <subcellularLocation>
        <location evidence="8">Host nucleus</location>
        <location evidence="8">Host nucleolus</location>
    </subcellularLocation>
</comment>
<dbReference type="GO" id="GO:0051028">
    <property type="term" value="P:mRNA transport"/>
    <property type="evidence" value="ECO:0007669"/>
    <property type="project" value="UniProtKB-KW"/>
</dbReference>
<dbReference type="Proteomes" id="UP000258459">
    <property type="component" value="Genome"/>
</dbReference>
<evidence type="ECO:0000256" key="9">
    <source>
        <dbReference type="SAM" id="MobiDB-lite"/>
    </source>
</evidence>
<dbReference type="Pfam" id="PF00424">
    <property type="entry name" value="REV"/>
    <property type="match status" value="1"/>
</dbReference>
<dbReference type="GO" id="GO:0044196">
    <property type="term" value="C:host cell nucleolus"/>
    <property type="evidence" value="ECO:0007669"/>
    <property type="project" value="UniProtKB-SubCell"/>
</dbReference>
<keyword evidence="6 8" id="KW-1035">Host cytoplasm</keyword>
<gene>
    <name evidence="8 10" type="primary">rev</name>
</gene>
<comment type="subunit">
    <text evidence="8">Homomultimer; when bound to the RRE. Multimeric assembly is essential for activity.</text>
</comment>
<evidence type="ECO:0000256" key="3">
    <source>
        <dbReference type="ARBA" id="ARBA00022562"/>
    </source>
</evidence>
<evidence type="ECO:0000256" key="4">
    <source>
        <dbReference type="ARBA" id="ARBA00022816"/>
    </source>
</evidence>
<feature type="compositionally biased region" description="Basic residues" evidence="9">
    <location>
        <begin position="38"/>
        <end position="47"/>
    </location>
</feature>
<comment type="function">
    <text evidence="8">Escorts unspliced or incompletely spliced viral pre-mRNAs (late transcripts) out of the nucleus of infected cells. These pre-mRNAs carry a recognition sequence called Rev responsive element (RRE) located in the env gene, that is not present in fully spliced viral mRNAs (early transcripts). This function is essential since most viral proteins are translated from unspliced or partially spliced pre-mRNAs which cannot exit the nucleus by the pathway used by fully processed cellular mRNAs.</text>
</comment>
<protein>
    <recommendedName>
        <fullName evidence="1 8">Protein Rev</fullName>
    </recommendedName>
    <alternativeName>
        <fullName evidence="7 8">Regulator of expression of viral proteins</fullName>
    </alternativeName>
</protein>
<evidence type="ECO:0000256" key="2">
    <source>
        <dbReference type="ARBA" id="ARBA00022448"/>
    </source>
</evidence>
<organismHost>
    <name type="scientific">Cercopithecidae</name>
    <name type="common">Old World monkeys</name>
    <dbReference type="NCBI Taxonomy" id="9527"/>
</organismHost>
<sequence length="104" mass="12096">MAGRSEEELQDLITTIRIIRILYQSNPWPEQGPSRNSTRNRRRRWRDRQRQIDQIAGRIITNRLGRSEELGGVDLPDISHLHIGDQRPPEHPVDTPETPTEQGN</sequence>
<accession>A0A0D4CHJ0</accession>
<evidence type="ECO:0000313" key="11">
    <source>
        <dbReference type="Proteomes" id="UP000258459"/>
    </source>
</evidence>
<organismHost>
    <name type="scientific">Pan troglodytes</name>
    <name type="common">Chimpanzee</name>
    <dbReference type="NCBI Taxonomy" id="9598"/>
</organismHost>
<evidence type="ECO:0000313" key="10">
    <source>
        <dbReference type="EMBL" id="AJT49617.1"/>
    </source>
</evidence>
<keyword evidence="3 8" id="KW-1048">Host nucleus</keyword>